<dbReference type="Proteomes" id="UP000076927">
    <property type="component" value="Chromosome"/>
</dbReference>
<evidence type="ECO:0000313" key="2">
    <source>
        <dbReference type="Proteomes" id="UP000076927"/>
    </source>
</evidence>
<reference evidence="1 2" key="1">
    <citation type="submission" date="2015-01" db="EMBL/GenBank/DDBJ databases">
        <title>Paenibacillus swuensis/DY6/whole genome sequencing.</title>
        <authorList>
            <person name="Kim M.K."/>
            <person name="Srinivasan S."/>
            <person name="Lee J.-J."/>
        </authorList>
    </citation>
    <scope>NUCLEOTIDE SEQUENCE [LARGE SCALE GENOMIC DNA]</scope>
    <source>
        <strain evidence="1 2">DY6</strain>
    </source>
</reference>
<dbReference type="STRING" id="1178515.SY83_01615"/>
<dbReference type="InterPro" id="IPR008928">
    <property type="entry name" value="6-hairpin_glycosidase_sf"/>
</dbReference>
<dbReference type="GO" id="GO:0016787">
    <property type="term" value="F:hydrolase activity"/>
    <property type="evidence" value="ECO:0007669"/>
    <property type="project" value="UniProtKB-KW"/>
</dbReference>
<sequence>MTQKLNRKLPAAVTAALNEVSEKLTHRPELRRMFLQCYPNTLETTVEMLDDDTTFVITGDIPAMWLRDSSAQLRPFVQLAKEDEELRSIISGVVRRQVAYILLDPYANAFNKEANGNGHKDETHSHPTVWERKYEIDSLCYPIQLAYLYWKATADSSVFDSAFRDAAYEIIRVWKIEQRHAEESDYSFIRKNPYVSFDTIPAGGKGRPVNDTGMTWSGFRPSDDACTFNYLIPSNMFAVVVLGYLEEIAKVIYSDERLAELSMTLGTEIKDAIELYGVVHHPEFGKIYAYETDGFGNHLLMDDANVPSLLSASYLGYVSSDHPVYRNTRKFLLSKGNPSYYEGEYAKGIGSPHTPEGYVWPIALVMQGLTSTDDEEIKRLVHMLETTTANTGFMHEGFHVDDPSQFTRPWFAWANTLFGEWIYSLVREGHPAVTE</sequence>
<name>A0A172TDX4_9BACL</name>
<dbReference type="PIRSF" id="PIRSF028846">
    <property type="entry name" value="UCP028846"/>
    <property type="match status" value="1"/>
</dbReference>
<dbReference type="RefSeq" id="WP_068603627.1">
    <property type="nucleotide sequence ID" value="NZ_CP011388.1"/>
</dbReference>
<proteinExistence type="predicted"/>
<dbReference type="KEGG" id="pswu:SY83_01615"/>
<keyword evidence="2" id="KW-1185">Reference proteome</keyword>
<dbReference type="AlphaFoldDB" id="A0A172TDX4"/>
<dbReference type="InterPro" id="IPR012341">
    <property type="entry name" value="6hp_glycosidase-like_sf"/>
</dbReference>
<dbReference type="PANTHER" id="PTHR31047">
    <property type="entry name" value="MEIOTICALLY UP-REGULATED GENE 157 PROTEIN"/>
    <property type="match status" value="1"/>
</dbReference>
<accession>A0A172TDX4</accession>
<protein>
    <submittedName>
        <fullName evidence="1">Glycosyl hydrolase</fullName>
    </submittedName>
</protein>
<keyword evidence="1" id="KW-0378">Hydrolase</keyword>
<organism evidence="1 2">
    <name type="scientific">Paenibacillus swuensis</name>
    <dbReference type="NCBI Taxonomy" id="1178515"/>
    <lineage>
        <taxon>Bacteria</taxon>
        <taxon>Bacillati</taxon>
        <taxon>Bacillota</taxon>
        <taxon>Bacilli</taxon>
        <taxon>Bacillales</taxon>
        <taxon>Paenibacillaceae</taxon>
        <taxon>Paenibacillus</taxon>
    </lineage>
</organism>
<dbReference type="OrthoDB" id="181472at2"/>
<dbReference type="SUPFAM" id="SSF48208">
    <property type="entry name" value="Six-hairpin glycosidases"/>
    <property type="match status" value="1"/>
</dbReference>
<dbReference type="GO" id="GO:0005975">
    <property type="term" value="P:carbohydrate metabolic process"/>
    <property type="evidence" value="ECO:0007669"/>
    <property type="project" value="InterPro"/>
</dbReference>
<evidence type="ECO:0000313" key="1">
    <source>
        <dbReference type="EMBL" id="ANE45239.1"/>
    </source>
</evidence>
<gene>
    <name evidence="1" type="ORF">SY83_01615</name>
</gene>
<dbReference type="Pfam" id="PF06824">
    <property type="entry name" value="Glyco_hydro_125"/>
    <property type="match status" value="1"/>
</dbReference>
<dbReference type="SMART" id="SM01149">
    <property type="entry name" value="DUF1237"/>
    <property type="match status" value="1"/>
</dbReference>
<dbReference type="InterPro" id="IPR008313">
    <property type="entry name" value="GH125"/>
</dbReference>
<dbReference type="Gene3D" id="1.50.10.10">
    <property type="match status" value="1"/>
</dbReference>
<dbReference type="PATRIC" id="fig|1178515.4.peg.299"/>
<dbReference type="EMBL" id="CP011388">
    <property type="protein sequence ID" value="ANE45239.1"/>
    <property type="molecule type" value="Genomic_DNA"/>
</dbReference>
<dbReference type="PANTHER" id="PTHR31047:SF0">
    <property type="entry name" value="MEIOTICALLY UP-REGULATED GENE 157 PROTEIN"/>
    <property type="match status" value="1"/>
</dbReference>